<evidence type="ECO:0000256" key="3">
    <source>
        <dbReference type="ARBA" id="ARBA00023163"/>
    </source>
</evidence>
<feature type="DNA-binding region" description="H-T-H motif" evidence="4">
    <location>
        <begin position="36"/>
        <end position="55"/>
    </location>
</feature>
<dbReference type="PANTHER" id="PTHR47506:SF1">
    <property type="entry name" value="HTH-TYPE TRANSCRIPTIONAL REGULATOR YJDC"/>
    <property type="match status" value="1"/>
</dbReference>
<comment type="caution">
    <text evidence="6">The sequence shown here is derived from an EMBL/GenBank/DDBJ whole genome shotgun (WGS) entry which is preliminary data.</text>
</comment>
<gene>
    <name evidence="6" type="ORF">H340_10020</name>
</gene>
<dbReference type="EMBL" id="AORZ01000022">
    <property type="protein sequence ID" value="EMF00685.1"/>
    <property type="molecule type" value="Genomic_DNA"/>
</dbReference>
<dbReference type="Gene3D" id="1.10.357.10">
    <property type="entry name" value="Tetracycline Repressor, domain 2"/>
    <property type="match status" value="1"/>
</dbReference>
<dbReference type="eggNOG" id="COG1309">
    <property type="taxonomic scope" value="Bacteria"/>
</dbReference>
<dbReference type="STRING" id="1223523.H340_10020"/>
<evidence type="ECO:0000256" key="1">
    <source>
        <dbReference type="ARBA" id="ARBA00023015"/>
    </source>
</evidence>
<evidence type="ECO:0000256" key="2">
    <source>
        <dbReference type="ARBA" id="ARBA00023125"/>
    </source>
</evidence>
<dbReference type="InterPro" id="IPR001647">
    <property type="entry name" value="HTH_TetR"/>
</dbReference>
<dbReference type="Pfam" id="PF16925">
    <property type="entry name" value="TetR_C_13"/>
    <property type="match status" value="1"/>
</dbReference>
<evidence type="ECO:0000313" key="6">
    <source>
        <dbReference type="EMBL" id="EMF00685.1"/>
    </source>
</evidence>
<dbReference type="InterPro" id="IPR009057">
    <property type="entry name" value="Homeodomain-like_sf"/>
</dbReference>
<evidence type="ECO:0000313" key="7">
    <source>
        <dbReference type="Proteomes" id="UP000011740"/>
    </source>
</evidence>
<evidence type="ECO:0000256" key="4">
    <source>
        <dbReference type="PROSITE-ProRule" id="PRU00335"/>
    </source>
</evidence>
<dbReference type="InterPro" id="IPR011075">
    <property type="entry name" value="TetR_C"/>
</dbReference>
<evidence type="ECO:0000259" key="5">
    <source>
        <dbReference type="PROSITE" id="PS50977"/>
    </source>
</evidence>
<accession>M3BM34</accession>
<dbReference type="PATRIC" id="fig|1223523.3.peg.2051"/>
<protein>
    <submittedName>
        <fullName evidence="6">TetR family transcriptional regulator</fullName>
    </submittedName>
</protein>
<dbReference type="GO" id="GO:0003677">
    <property type="term" value="F:DNA binding"/>
    <property type="evidence" value="ECO:0007669"/>
    <property type="project" value="UniProtKB-UniRule"/>
</dbReference>
<dbReference type="RefSeq" id="WP_004942561.1">
    <property type="nucleotide sequence ID" value="NZ_AORZ01000022.1"/>
</dbReference>
<feature type="domain" description="HTH tetR-type" evidence="5">
    <location>
        <begin position="13"/>
        <end position="73"/>
    </location>
</feature>
<proteinExistence type="predicted"/>
<dbReference type="InterPro" id="IPR036271">
    <property type="entry name" value="Tet_transcr_reg_TetR-rel_C_sf"/>
</dbReference>
<dbReference type="PANTHER" id="PTHR47506">
    <property type="entry name" value="TRANSCRIPTIONAL REGULATORY PROTEIN"/>
    <property type="match status" value="1"/>
</dbReference>
<keyword evidence="1" id="KW-0805">Transcription regulation</keyword>
<dbReference type="PROSITE" id="PS50977">
    <property type="entry name" value="HTH_TETR_2"/>
    <property type="match status" value="1"/>
</dbReference>
<name>M3BM34_STRM1</name>
<dbReference type="PRINTS" id="PR00455">
    <property type="entry name" value="HTHTETR"/>
</dbReference>
<reference evidence="6 7" key="1">
    <citation type="journal article" date="2013" name="Genome Announc.">
        <title>Whole-Genome Shotgun Assembly and Analysis of the Genome of Streptomyces mobaraensis DSM 40847, a Strain for Industrial Production of Microbial Transglutaminase.</title>
        <authorList>
            <person name="Yang H."/>
            <person name="He T."/>
            <person name="Wu W."/>
            <person name="Zhu W."/>
            <person name="Lu B."/>
            <person name="Sun W."/>
        </authorList>
    </citation>
    <scope>NUCLEOTIDE SEQUENCE [LARGE SCALE GENOMIC DNA]</scope>
    <source>
        <strain evidence="6 7">DSM 40847</strain>
    </source>
</reference>
<dbReference type="SUPFAM" id="SSF46689">
    <property type="entry name" value="Homeodomain-like"/>
    <property type="match status" value="1"/>
</dbReference>
<sequence length="193" mass="20441">MGSVAQAGPELSESPEGRVLDAAEELFYGRGLQAVGMDAIRAASGVSLKRLYQLFPSKDSLVEAYLSRRDERWRASLERFADARPAGAERVLAVFDWLHTWFGEPDFRGCAFVNSYGELGATHPGVAAAARHHKDAFRRYLAGLTAAAGGSEALADQLLLLAEGAITTAALSGSPEPALHARAAARALMGNGS</sequence>
<keyword evidence="2 4" id="KW-0238">DNA-binding</keyword>
<keyword evidence="3" id="KW-0804">Transcription</keyword>
<dbReference type="AlphaFoldDB" id="M3BM34"/>
<dbReference type="Proteomes" id="UP000011740">
    <property type="component" value="Unassembled WGS sequence"/>
</dbReference>
<organism evidence="6 7">
    <name type="scientific">Streptomyces mobaraensis (strain ATCC 29032 / DSM 40847 / JCM 4168 / NBRC 13819 / NCIMB 11159 / IPCR 16-22)</name>
    <dbReference type="NCBI Taxonomy" id="1223523"/>
    <lineage>
        <taxon>Bacteria</taxon>
        <taxon>Bacillati</taxon>
        <taxon>Actinomycetota</taxon>
        <taxon>Actinomycetes</taxon>
        <taxon>Kitasatosporales</taxon>
        <taxon>Streptomycetaceae</taxon>
        <taxon>Streptomyces</taxon>
    </lineage>
</organism>
<dbReference type="Pfam" id="PF00440">
    <property type="entry name" value="TetR_N"/>
    <property type="match status" value="1"/>
</dbReference>
<dbReference type="SUPFAM" id="SSF48498">
    <property type="entry name" value="Tetracyclin repressor-like, C-terminal domain"/>
    <property type="match status" value="1"/>
</dbReference>